<dbReference type="Proteomes" id="UP000599109">
    <property type="component" value="Unassembled WGS sequence"/>
</dbReference>
<protein>
    <submittedName>
        <fullName evidence="1">Type VI secretion system baseplate subunit TssG</fullName>
    </submittedName>
</protein>
<dbReference type="RefSeq" id="WP_201675499.1">
    <property type="nucleotide sequence ID" value="NZ_JAEQNE010000004.1"/>
</dbReference>
<gene>
    <name evidence="1" type="primary">tssG</name>
    <name evidence="1" type="ORF">JJ685_16920</name>
</gene>
<dbReference type="NCBIfam" id="TIGR03347">
    <property type="entry name" value="VI_chp_1"/>
    <property type="match status" value="1"/>
</dbReference>
<dbReference type="EMBL" id="JAEQNE010000004">
    <property type="protein sequence ID" value="MBL0392822.1"/>
    <property type="molecule type" value="Genomic_DNA"/>
</dbReference>
<dbReference type="Pfam" id="PF06996">
    <property type="entry name" value="T6SS_TssG"/>
    <property type="match status" value="1"/>
</dbReference>
<proteinExistence type="predicted"/>
<reference evidence="1 2" key="1">
    <citation type="journal article" date="2017" name="Int. J. Syst. Evol. Microbiol.">
        <title>Ramlibacter monticola sp. nov., isolated from forest soil.</title>
        <authorList>
            <person name="Chaudhary D.K."/>
            <person name="Kim J."/>
        </authorList>
    </citation>
    <scope>NUCLEOTIDE SEQUENCE [LARGE SCALE GENOMIC DNA]</scope>
    <source>
        <strain evidence="1 2">KACC 19175</strain>
    </source>
</reference>
<dbReference type="PANTHER" id="PTHR35564">
    <property type="match status" value="1"/>
</dbReference>
<keyword evidence="2" id="KW-1185">Reference proteome</keyword>
<evidence type="ECO:0000313" key="2">
    <source>
        <dbReference type="Proteomes" id="UP000599109"/>
    </source>
</evidence>
<sequence length="347" mass="38317">MKRDLPAGREQALAALFAALAEKPREHDFFAVLRQVEALRPDWPRLGRALRPSQEALRLGQEPELDFAPAGLATFTPGATPRLGVRFFGLLGPQGPMPLHFTESVRERLRYRGDATPARFLDLFHHRLLLLFYRAWAQAQPTAQHDRPEDDRFAAWLGASCGEAAEAQSVRTLPASARLFQAGLLGARSRHAEGLTRLLASHFGVPVAIESHVPHWLAMAQDDRTRLGTCSAQLGATAGCGSKLRDRQYKFRVALGPLTLAQYHAFLPGGTAWPALCEWVRHYAGLDLRWDVQLTLAGAQIPEPRLAGGVRLGVTTWIGRRPCARDRGDLRLRPVTSSLLRPGGRHA</sequence>
<accession>A0A937CVB6</accession>
<comment type="caution">
    <text evidence="1">The sequence shown here is derived from an EMBL/GenBank/DDBJ whole genome shotgun (WGS) entry which is preliminary data.</text>
</comment>
<name>A0A937CVB6_9BURK</name>
<dbReference type="InterPro" id="IPR010732">
    <property type="entry name" value="T6SS_TssG-like"/>
</dbReference>
<dbReference type="AlphaFoldDB" id="A0A937CVB6"/>
<organism evidence="1 2">
    <name type="scientific">Ramlibacter monticola</name>
    <dbReference type="NCBI Taxonomy" id="1926872"/>
    <lineage>
        <taxon>Bacteria</taxon>
        <taxon>Pseudomonadati</taxon>
        <taxon>Pseudomonadota</taxon>
        <taxon>Betaproteobacteria</taxon>
        <taxon>Burkholderiales</taxon>
        <taxon>Comamonadaceae</taxon>
        <taxon>Ramlibacter</taxon>
    </lineage>
</organism>
<dbReference type="PANTHER" id="PTHR35564:SF4">
    <property type="entry name" value="CYTOPLASMIC PROTEIN"/>
    <property type="match status" value="1"/>
</dbReference>
<evidence type="ECO:0000313" key="1">
    <source>
        <dbReference type="EMBL" id="MBL0392822.1"/>
    </source>
</evidence>